<protein>
    <recommendedName>
        <fullName evidence="4">Pesticidal protein Cry7Aa</fullName>
    </recommendedName>
</protein>
<name>X1CPP7_9ZZZZ</name>
<keyword evidence="1" id="KW-0328">Glycosyltransferase</keyword>
<keyword evidence="2" id="KW-0808">Transferase</keyword>
<dbReference type="AlphaFoldDB" id="X1CPP7"/>
<accession>X1CPP7</accession>
<dbReference type="InterPro" id="IPR023296">
    <property type="entry name" value="Glyco_hydro_beta-prop_sf"/>
</dbReference>
<evidence type="ECO:0000313" key="3">
    <source>
        <dbReference type="EMBL" id="GAG98103.1"/>
    </source>
</evidence>
<gene>
    <name evidence="3" type="ORF">S01H4_39278</name>
</gene>
<dbReference type="PANTHER" id="PTHR34106:SF5">
    <property type="entry name" value="GLYCOSIDASE"/>
    <property type="match status" value="1"/>
</dbReference>
<evidence type="ECO:0000256" key="1">
    <source>
        <dbReference type="ARBA" id="ARBA00022676"/>
    </source>
</evidence>
<feature type="non-terminal residue" evidence="3">
    <location>
        <position position="290"/>
    </location>
</feature>
<organism evidence="3">
    <name type="scientific">marine sediment metagenome</name>
    <dbReference type="NCBI Taxonomy" id="412755"/>
    <lineage>
        <taxon>unclassified sequences</taxon>
        <taxon>metagenomes</taxon>
        <taxon>ecological metagenomes</taxon>
    </lineage>
</organism>
<dbReference type="GO" id="GO:0016757">
    <property type="term" value="F:glycosyltransferase activity"/>
    <property type="evidence" value="ECO:0007669"/>
    <property type="project" value="UniProtKB-KW"/>
</dbReference>
<dbReference type="EMBL" id="BART01021260">
    <property type="protein sequence ID" value="GAG98103.1"/>
    <property type="molecule type" value="Genomic_DNA"/>
</dbReference>
<feature type="non-terminal residue" evidence="3">
    <location>
        <position position="1"/>
    </location>
</feature>
<evidence type="ECO:0008006" key="4">
    <source>
        <dbReference type="Google" id="ProtNLM"/>
    </source>
</evidence>
<proteinExistence type="predicted"/>
<dbReference type="SUPFAM" id="SSF75005">
    <property type="entry name" value="Arabinanase/levansucrase/invertase"/>
    <property type="match status" value="1"/>
</dbReference>
<reference evidence="3" key="1">
    <citation type="journal article" date="2014" name="Front. Microbiol.">
        <title>High frequency of phylogenetically diverse reductive dehalogenase-homologous genes in deep subseafloor sedimentary metagenomes.</title>
        <authorList>
            <person name="Kawai M."/>
            <person name="Futagami T."/>
            <person name="Toyoda A."/>
            <person name="Takaki Y."/>
            <person name="Nishi S."/>
            <person name="Hori S."/>
            <person name="Arai W."/>
            <person name="Tsubouchi T."/>
            <person name="Morono Y."/>
            <person name="Uchiyama I."/>
            <person name="Ito T."/>
            <person name="Fujiyama A."/>
            <person name="Inagaki F."/>
            <person name="Takami H."/>
        </authorList>
    </citation>
    <scope>NUCLEOTIDE SEQUENCE</scope>
    <source>
        <strain evidence="3">Expedition CK06-06</strain>
    </source>
</reference>
<dbReference type="Pfam" id="PF04041">
    <property type="entry name" value="Glyco_hydro_130"/>
    <property type="match status" value="1"/>
</dbReference>
<sequence>TIYQEDNTLHMFYRAVRNGNYSSIGHIKLEGPLNIIEKKEEPIIFPEYDYEIHGVEDPRIVSLDGIFYLFYTAYDGKNARAAFATSKDLINWEKHGLITPSISYEDAKNLFKQSHLKHKYFHFVSYIKDITAPDVLLWEKDCYLFPEKYNNNFVFMHRILPDIQLIDFKDFNQLKDLKYWEEYLKKLDQHVLMEPEFSYESHHIGGGAPLINTPLGWLLIYHAVEDTNAGQIYHASAALLEKEPPFRVIGRLKKPLFSPKEDYEKMGDVWNVVFPTGTAIFKNRLYIYYG</sequence>
<comment type="caution">
    <text evidence="3">The sequence shown here is derived from an EMBL/GenBank/DDBJ whole genome shotgun (WGS) entry which is preliminary data.</text>
</comment>
<evidence type="ECO:0000256" key="2">
    <source>
        <dbReference type="ARBA" id="ARBA00022679"/>
    </source>
</evidence>
<dbReference type="Gene3D" id="2.115.10.20">
    <property type="entry name" value="Glycosyl hydrolase domain, family 43"/>
    <property type="match status" value="1"/>
</dbReference>
<dbReference type="InterPro" id="IPR007184">
    <property type="entry name" value="Mannoside_phosphorylase"/>
</dbReference>
<dbReference type="PANTHER" id="PTHR34106">
    <property type="entry name" value="GLYCOSIDASE"/>
    <property type="match status" value="1"/>
</dbReference>